<dbReference type="STRING" id="269670.SAMN02982927_00666"/>
<name>A0A1I2P125_9BACL</name>
<dbReference type="Proteomes" id="UP000198752">
    <property type="component" value="Unassembled WGS sequence"/>
</dbReference>
<dbReference type="OrthoDB" id="5432268at2"/>
<dbReference type="EMBL" id="FOOY01000004">
    <property type="protein sequence ID" value="SFG09905.1"/>
    <property type="molecule type" value="Genomic_DNA"/>
</dbReference>
<dbReference type="RefSeq" id="WP_093670053.1">
    <property type="nucleotide sequence ID" value="NZ_FOOY01000004.1"/>
</dbReference>
<organism evidence="1 2">
    <name type="scientific">Sporolactobacillus nakayamae</name>
    <dbReference type="NCBI Taxonomy" id="269670"/>
    <lineage>
        <taxon>Bacteria</taxon>
        <taxon>Bacillati</taxon>
        <taxon>Bacillota</taxon>
        <taxon>Bacilli</taxon>
        <taxon>Bacillales</taxon>
        <taxon>Sporolactobacillaceae</taxon>
        <taxon>Sporolactobacillus</taxon>
    </lineage>
</organism>
<sequence>MIKEALEYLVNLGNTRVEQVGDQQFSTQPLYLVKEPTPEEIKVQSLSGLADYIISNFDEFVTGSGRLMVHVIDPVTVVAFSQLNFDQKRSRFIRAEANLPSFSFDRFYGTEEFNVKLQSAFLKSLDRDVLLQVVGNLQEENVANTGDDGVTQTVVVKTGVATLNKAEVPNPVNLAPFRTFTEVDQPFSDFIFRMRTGPTCALFEADGGAWELQAMKNIKEFLAGTLDELIEQDKVIIIA</sequence>
<evidence type="ECO:0000313" key="1">
    <source>
        <dbReference type="EMBL" id="SFG09905.1"/>
    </source>
</evidence>
<evidence type="ECO:0000313" key="2">
    <source>
        <dbReference type="Proteomes" id="UP000198752"/>
    </source>
</evidence>
<proteinExistence type="predicted"/>
<protein>
    <recommendedName>
        <fullName evidence="3">Phage-related protein</fullName>
    </recommendedName>
</protein>
<gene>
    <name evidence="1" type="ORF">SAMN02982927_00666</name>
</gene>
<dbReference type="AlphaFoldDB" id="A0A1I2P125"/>
<keyword evidence="2" id="KW-1185">Reference proteome</keyword>
<accession>A0A1I2P125</accession>
<reference evidence="2" key="1">
    <citation type="submission" date="2016-10" db="EMBL/GenBank/DDBJ databases">
        <authorList>
            <person name="Varghese N."/>
            <person name="Submissions S."/>
        </authorList>
    </citation>
    <scope>NUCLEOTIDE SEQUENCE [LARGE SCALE GENOMIC DNA]</scope>
    <source>
        <strain evidence="2">ATCC 700379</strain>
    </source>
</reference>
<evidence type="ECO:0008006" key="3">
    <source>
        <dbReference type="Google" id="ProtNLM"/>
    </source>
</evidence>